<sequence>MIGVRDIGPNEAGTAARVLAGAFADDPVMARLVRPAARNRRAKLTELFRAAVLSSRPQDVDVARRDGSDEILGVAVWRSPAGGGPLLRAVPALLRAAAVLGPGSLLALARYDLAVRPHLPPPPYWHLVDIGVSATARGEGVGTALLNHRLGVIDARGEAVFLEATTPESRRLYERSGFQACGALTGVTAGATAMLRPAAPR</sequence>
<dbReference type="RefSeq" id="WP_378534716.1">
    <property type="nucleotide sequence ID" value="NZ_JBHSBH010000010.1"/>
</dbReference>
<feature type="domain" description="N-acetyltransferase" evidence="1">
    <location>
        <begin position="31"/>
        <end position="199"/>
    </location>
</feature>
<dbReference type="CDD" id="cd04301">
    <property type="entry name" value="NAT_SF"/>
    <property type="match status" value="1"/>
</dbReference>
<dbReference type="EMBL" id="JBHSBH010000010">
    <property type="protein sequence ID" value="MFC3997626.1"/>
    <property type="molecule type" value="Genomic_DNA"/>
</dbReference>
<reference evidence="3" key="1">
    <citation type="journal article" date="2019" name="Int. J. Syst. Evol. Microbiol.">
        <title>The Global Catalogue of Microorganisms (GCM) 10K type strain sequencing project: providing services to taxonomists for standard genome sequencing and annotation.</title>
        <authorList>
            <consortium name="The Broad Institute Genomics Platform"/>
            <consortium name="The Broad Institute Genome Sequencing Center for Infectious Disease"/>
            <person name="Wu L."/>
            <person name="Ma J."/>
        </authorList>
    </citation>
    <scope>NUCLEOTIDE SEQUENCE [LARGE SCALE GENOMIC DNA]</scope>
    <source>
        <strain evidence="3">TBRC 1826</strain>
    </source>
</reference>
<dbReference type="InterPro" id="IPR000182">
    <property type="entry name" value="GNAT_dom"/>
</dbReference>
<proteinExistence type="predicted"/>
<keyword evidence="2" id="KW-0012">Acyltransferase</keyword>
<dbReference type="SUPFAM" id="SSF55729">
    <property type="entry name" value="Acyl-CoA N-acyltransferases (Nat)"/>
    <property type="match status" value="1"/>
</dbReference>
<comment type="caution">
    <text evidence="2">The sequence shown here is derived from an EMBL/GenBank/DDBJ whole genome shotgun (WGS) entry which is preliminary data.</text>
</comment>
<keyword evidence="2" id="KW-0808">Transferase</keyword>
<keyword evidence="3" id="KW-1185">Reference proteome</keyword>
<organism evidence="2 3">
    <name type="scientific">Nocardiopsis sediminis</name>
    <dbReference type="NCBI Taxonomy" id="1778267"/>
    <lineage>
        <taxon>Bacteria</taxon>
        <taxon>Bacillati</taxon>
        <taxon>Actinomycetota</taxon>
        <taxon>Actinomycetes</taxon>
        <taxon>Streptosporangiales</taxon>
        <taxon>Nocardiopsidaceae</taxon>
        <taxon>Nocardiopsis</taxon>
    </lineage>
</organism>
<evidence type="ECO:0000313" key="2">
    <source>
        <dbReference type="EMBL" id="MFC3997626.1"/>
    </source>
</evidence>
<dbReference type="InterPro" id="IPR052523">
    <property type="entry name" value="Trichothecene_AcTrans"/>
</dbReference>
<dbReference type="PROSITE" id="PS51186">
    <property type="entry name" value="GNAT"/>
    <property type="match status" value="1"/>
</dbReference>
<dbReference type="GO" id="GO:0016746">
    <property type="term" value="F:acyltransferase activity"/>
    <property type="evidence" value="ECO:0007669"/>
    <property type="project" value="UniProtKB-KW"/>
</dbReference>
<dbReference type="Pfam" id="PF00583">
    <property type="entry name" value="Acetyltransf_1"/>
    <property type="match status" value="1"/>
</dbReference>
<evidence type="ECO:0000313" key="3">
    <source>
        <dbReference type="Proteomes" id="UP001595847"/>
    </source>
</evidence>
<dbReference type="Proteomes" id="UP001595847">
    <property type="component" value="Unassembled WGS sequence"/>
</dbReference>
<dbReference type="EC" id="2.3.1.-" evidence="2"/>
<dbReference type="PANTHER" id="PTHR42791">
    <property type="entry name" value="GNAT FAMILY ACETYLTRANSFERASE"/>
    <property type="match status" value="1"/>
</dbReference>
<dbReference type="InterPro" id="IPR016181">
    <property type="entry name" value="Acyl_CoA_acyltransferase"/>
</dbReference>
<evidence type="ECO:0000259" key="1">
    <source>
        <dbReference type="PROSITE" id="PS51186"/>
    </source>
</evidence>
<gene>
    <name evidence="2" type="ORF">ACFOVU_16955</name>
</gene>
<name>A0ABV8FND2_9ACTN</name>
<dbReference type="PANTHER" id="PTHR42791:SF1">
    <property type="entry name" value="N-ACETYLTRANSFERASE DOMAIN-CONTAINING PROTEIN"/>
    <property type="match status" value="1"/>
</dbReference>
<accession>A0ABV8FND2</accession>
<protein>
    <submittedName>
        <fullName evidence="2">GNAT family N-acetyltransferase</fullName>
        <ecNumber evidence="2">2.3.1.-</ecNumber>
    </submittedName>
</protein>
<dbReference type="Gene3D" id="3.40.630.30">
    <property type="match status" value="1"/>
</dbReference>